<keyword evidence="3" id="KW-1185">Reference proteome</keyword>
<dbReference type="AlphaFoldDB" id="A0A418SY46"/>
<gene>
    <name evidence="2" type="ORF">D3P04_08690</name>
</gene>
<evidence type="ECO:0000259" key="1">
    <source>
        <dbReference type="Pfam" id="PF14028"/>
    </source>
</evidence>
<comment type="caution">
    <text evidence="2">The sequence shown here is derived from an EMBL/GenBank/DDBJ whole genome shotgun (WGS) entry which is preliminary data.</text>
</comment>
<proteinExistence type="predicted"/>
<evidence type="ECO:0000313" key="3">
    <source>
        <dbReference type="Proteomes" id="UP000284202"/>
    </source>
</evidence>
<dbReference type="EMBL" id="QZCG01000005">
    <property type="protein sequence ID" value="RJE85820.1"/>
    <property type="molecule type" value="Genomic_DNA"/>
</dbReference>
<reference evidence="3" key="1">
    <citation type="submission" date="2018-09" db="EMBL/GenBank/DDBJ databases">
        <title>Acidovorax cavernicola nov. sp. isolated from Gruta de las Maravillas (Aracena, Spain).</title>
        <authorList>
            <person name="Jurado V."/>
            <person name="Gutierrez-Patricio S."/>
            <person name="Gonzalez-Pimentel J.L."/>
            <person name="Miller A.Z."/>
            <person name="Laiz L."/>
            <person name="Saiz-Jimenez C."/>
        </authorList>
    </citation>
    <scope>NUCLEOTIDE SEQUENCE [LARGE SCALE GENOMIC DNA]</scope>
    <source>
        <strain evidence="3">1011MAR3C25</strain>
    </source>
</reference>
<feature type="domain" description="Thiopeptide-type bacteriocin biosynthesis" evidence="1">
    <location>
        <begin position="12"/>
        <end position="302"/>
    </location>
</feature>
<evidence type="ECO:0000313" key="2">
    <source>
        <dbReference type="EMBL" id="RJE85820.1"/>
    </source>
</evidence>
<dbReference type="RefSeq" id="WP_119747911.1">
    <property type="nucleotide sequence ID" value="NZ_QZCG01000005.1"/>
</dbReference>
<dbReference type="Proteomes" id="UP000284202">
    <property type="component" value="Unassembled WGS sequence"/>
</dbReference>
<dbReference type="InterPro" id="IPR023809">
    <property type="entry name" value="Thiopep_bacteriocin_synth_dom"/>
</dbReference>
<dbReference type="NCBIfam" id="TIGR03891">
    <property type="entry name" value="thiopep_ocin"/>
    <property type="match status" value="1"/>
</dbReference>
<protein>
    <recommendedName>
        <fullName evidence="1">Thiopeptide-type bacteriocin biosynthesis domain-containing protein</fullName>
    </recommendedName>
</protein>
<dbReference type="OrthoDB" id="7620231at2"/>
<organism evidence="2 3">
    <name type="scientific">Paracoccus onubensis</name>
    <dbReference type="NCBI Taxonomy" id="1675788"/>
    <lineage>
        <taxon>Bacteria</taxon>
        <taxon>Pseudomonadati</taxon>
        <taxon>Pseudomonadota</taxon>
        <taxon>Alphaproteobacteria</taxon>
        <taxon>Rhodobacterales</taxon>
        <taxon>Paracoccaceae</taxon>
        <taxon>Paracoccus</taxon>
    </lineage>
</organism>
<accession>A0A418SY46</accession>
<dbReference type="Pfam" id="PF14028">
    <property type="entry name" value="Lant_dehydr_C"/>
    <property type="match status" value="1"/>
</dbReference>
<name>A0A418SY46_9RHOB</name>
<sequence>MTETTPKTDHDWIFLKIYLGEAVDRMDWMIGEVARMVQREDRQDLAKWFYLRYLDKDGIHIRLRVLPKDQADADRIRTGLIDGIADRLSRINAQPPSDYAPMVTMPGFEEQIEQVTIAHNDVRVLEAVYEPEHDKFGGPEGMPVAETLFWKSSVIAARIIGSEAEGLLSRKSLIPRLMHEVFEAFRPDTDAETFWREYSYYWLGARTPAAEDWRDRFHDKAADLAAEGISPLTPHGASQQDFAAIAADWRSALDVAARGYHALEGRAEVNSEVLTFTFAHLMNNRLGIASLEESYMAALLEQAGVTGKVAA</sequence>